<dbReference type="NCBIfam" id="NF009201">
    <property type="entry name" value="PRK12549.1"/>
    <property type="match status" value="1"/>
</dbReference>
<dbReference type="GO" id="GO:0005829">
    <property type="term" value="C:cytosol"/>
    <property type="evidence" value="ECO:0007669"/>
    <property type="project" value="TreeGrafter"/>
</dbReference>
<dbReference type="CDD" id="cd01065">
    <property type="entry name" value="NAD_bind_Shikimate_DH"/>
    <property type="match status" value="1"/>
</dbReference>
<sequence length="290" mass="30732">MSTTHESHLVGLIGQGVLPSLTPALHEREADQHRIRYLYRPLDLDIMSYEPTQVGSLLRAAAEFGYTAVNVTHPCKQLVMDALDEASDDTQRLGAANTVLIRDGKFIGHNTDFSGFSSALATGLPGVAVDRVVQLGAGGAGSAVSYALLAAGVSSLSIADLDVARAEERAASLSALFPDASVTAFDRGDIGAALGNADGFVHATPVGMHSHPGMPVEASLLRPDLWVADVVYRPLETELVRTARDLGCRVLDGGYMAVGQAADAFTLITGISPDRDRMRRHFLELIAEGR</sequence>
<evidence type="ECO:0000256" key="2">
    <source>
        <dbReference type="ARBA" id="ARBA00022605"/>
    </source>
</evidence>
<dbReference type="GO" id="GO:0009073">
    <property type="term" value="P:aromatic amino acid family biosynthetic process"/>
    <property type="evidence" value="ECO:0007669"/>
    <property type="project" value="UniProtKB-KW"/>
</dbReference>
<evidence type="ECO:0000313" key="11">
    <source>
        <dbReference type="EMBL" id="NIH53245.1"/>
    </source>
</evidence>
<dbReference type="GO" id="GO:0008652">
    <property type="term" value="P:amino acid biosynthetic process"/>
    <property type="evidence" value="ECO:0007669"/>
    <property type="project" value="UniProtKB-KW"/>
</dbReference>
<keyword evidence="12" id="KW-1185">Reference proteome</keyword>
<evidence type="ECO:0000256" key="5">
    <source>
        <dbReference type="ARBA" id="ARBA00051639"/>
    </source>
</evidence>
<dbReference type="FunFam" id="3.40.50.720:FF:000086">
    <property type="entry name" value="Quinate/shikimate dehydrogenase"/>
    <property type="match status" value="1"/>
</dbReference>
<dbReference type="GO" id="GO:0019632">
    <property type="term" value="P:shikimate metabolic process"/>
    <property type="evidence" value="ECO:0007669"/>
    <property type="project" value="UniProtKB-ARBA"/>
</dbReference>
<dbReference type="InterPro" id="IPR022893">
    <property type="entry name" value="Shikimate_DH_fam"/>
</dbReference>
<feature type="domain" description="Shikimate dehydrogenase substrate binding N-terminal" evidence="10">
    <location>
        <begin position="12"/>
        <end position="99"/>
    </location>
</feature>
<dbReference type="SUPFAM" id="SSF51735">
    <property type="entry name" value="NAD(P)-binding Rossmann-fold domains"/>
    <property type="match status" value="1"/>
</dbReference>
<dbReference type="RefSeq" id="WP_167148700.1">
    <property type="nucleotide sequence ID" value="NZ_JAAMOX010000001.1"/>
</dbReference>
<dbReference type="PANTHER" id="PTHR21089:SF1">
    <property type="entry name" value="BIFUNCTIONAL 3-DEHYDROQUINATE DEHYDRATASE_SHIKIMATE DEHYDROGENASE, CHLOROPLASTIC"/>
    <property type="match status" value="1"/>
</dbReference>
<evidence type="ECO:0000259" key="10">
    <source>
        <dbReference type="Pfam" id="PF08501"/>
    </source>
</evidence>
<dbReference type="Gene3D" id="3.40.50.10860">
    <property type="entry name" value="Leucine Dehydrogenase, chain A, domain 1"/>
    <property type="match status" value="1"/>
</dbReference>
<dbReference type="AlphaFoldDB" id="A0A7X5TSN8"/>
<comment type="pathway">
    <text evidence="7">Aromatic compound metabolism; 3,4-dihydroxybenzoate biosynthesis; 3-dehydroquinate from D-quinate (NAD(+) route).</text>
</comment>
<evidence type="ECO:0000256" key="8">
    <source>
        <dbReference type="ARBA" id="ARBA00066605"/>
    </source>
</evidence>
<dbReference type="InterPro" id="IPR046346">
    <property type="entry name" value="Aminoacid_DH-like_N_sf"/>
</dbReference>
<keyword evidence="3 11" id="KW-0560">Oxidoreductase</keyword>
<keyword evidence="4" id="KW-0057">Aromatic amino acid biosynthesis</keyword>
<comment type="catalytic activity">
    <reaction evidence="6">
        <text>shikimate + NAD(+) = 3-dehydroshikimate + NADH + H(+)</text>
        <dbReference type="Rhea" id="RHEA:17741"/>
        <dbReference type="ChEBI" id="CHEBI:15378"/>
        <dbReference type="ChEBI" id="CHEBI:16630"/>
        <dbReference type="ChEBI" id="CHEBI:36208"/>
        <dbReference type="ChEBI" id="CHEBI:57540"/>
        <dbReference type="ChEBI" id="CHEBI:57945"/>
    </reaction>
</comment>
<reference evidence="11 12" key="1">
    <citation type="submission" date="2020-02" db="EMBL/GenBank/DDBJ databases">
        <title>Sequencing the genomes of 1000 actinobacteria strains.</title>
        <authorList>
            <person name="Klenk H.-P."/>
        </authorList>
    </citation>
    <scope>NUCLEOTIDE SEQUENCE [LARGE SCALE GENOMIC DNA]</scope>
    <source>
        <strain evidence="11 12">DSM 27960</strain>
    </source>
</reference>
<dbReference type="EMBL" id="JAAMOX010000001">
    <property type="protein sequence ID" value="NIH53245.1"/>
    <property type="molecule type" value="Genomic_DNA"/>
</dbReference>
<dbReference type="EC" id="1.1.1.24" evidence="8"/>
<evidence type="ECO:0000256" key="9">
    <source>
        <dbReference type="ARBA" id="ARBA00071605"/>
    </source>
</evidence>
<proteinExistence type="predicted"/>
<evidence type="ECO:0000256" key="4">
    <source>
        <dbReference type="ARBA" id="ARBA00023141"/>
    </source>
</evidence>
<evidence type="ECO:0000256" key="1">
    <source>
        <dbReference type="ARBA" id="ARBA00004871"/>
    </source>
</evidence>
<dbReference type="InterPro" id="IPR036291">
    <property type="entry name" value="NAD(P)-bd_dom_sf"/>
</dbReference>
<evidence type="ECO:0000256" key="3">
    <source>
        <dbReference type="ARBA" id="ARBA00023002"/>
    </source>
</evidence>
<dbReference type="GO" id="GO:0009423">
    <property type="term" value="P:chorismate biosynthetic process"/>
    <property type="evidence" value="ECO:0007669"/>
    <property type="project" value="TreeGrafter"/>
</dbReference>
<evidence type="ECO:0000256" key="6">
    <source>
        <dbReference type="ARBA" id="ARBA00052329"/>
    </source>
</evidence>
<dbReference type="PANTHER" id="PTHR21089">
    <property type="entry name" value="SHIKIMATE DEHYDROGENASE"/>
    <property type="match status" value="1"/>
</dbReference>
<dbReference type="Proteomes" id="UP000541033">
    <property type="component" value="Unassembled WGS sequence"/>
</dbReference>
<gene>
    <name evidence="11" type="ORF">FHX76_001113</name>
</gene>
<dbReference type="GO" id="GO:0004764">
    <property type="term" value="F:shikimate 3-dehydrogenase (NADP+) activity"/>
    <property type="evidence" value="ECO:0007669"/>
    <property type="project" value="InterPro"/>
</dbReference>
<name>A0A7X5TSN8_9MICO</name>
<evidence type="ECO:0000313" key="12">
    <source>
        <dbReference type="Proteomes" id="UP000541033"/>
    </source>
</evidence>
<protein>
    <recommendedName>
        <fullName evidence="9">Quinate/shikimate dehydrogenase (NAD(+))</fullName>
        <ecNumber evidence="8">1.1.1.24</ecNumber>
    </recommendedName>
</protein>
<evidence type="ECO:0000256" key="7">
    <source>
        <dbReference type="ARBA" id="ARBA00060613"/>
    </source>
</evidence>
<dbReference type="SUPFAM" id="SSF53223">
    <property type="entry name" value="Aminoacid dehydrogenase-like, N-terminal domain"/>
    <property type="match status" value="1"/>
</dbReference>
<dbReference type="GO" id="GO:0050661">
    <property type="term" value="F:NADP binding"/>
    <property type="evidence" value="ECO:0007669"/>
    <property type="project" value="TreeGrafter"/>
</dbReference>
<keyword evidence="2" id="KW-0028">Amino-acid biosynthesis</keyword>
<dbReference type="InterPro" id="IPR013708">
    <property type="entry name" value="Shikimate_DH-bd_N"/>
</dbReference>
<comment type="pathway">
    <text evidence="1">Metabolic intermediate biosynthesis; chorismate biosynthesis; chorismate from D-erythrose 4-phosphate and phosphoenolpyruvate: step 4/7.</text>
</comment>
<dbReference type="Gene3D" id="3.40.50.720">
    <property type="entry name" value="NAD(P)-binding Rossmann-like Domain"/>
    <property type="match status" value="1"/>
</dbReference>
<comment type="catalytic activity">
    <reaction evidence="5">
        <text>L-quinate + NAD(+) = 3-dehydroquinate + NADH + H(+)</text>
        <dbReference type="Rhea" id="RHEA:22364"/>
        <dbReference type="ChEBI" id="CHEBI:15378"/>
        <dbReference type="ChEBI" id="CHEBI:29751"/>
        <dbReference type="ChEBI" id="CHEBI:32364"/>
        <dbReference type="ChEBI" id="CHEBI:57540"/>
        <dbReference type="ChEBI" id="CHEBI:57945"/>
        <dbReference type="EC" id="1.1.1.24"/>
    </reaction>
</comment>
<comment type="caution">
    <text evidence="11">The sequence shown here is derived from an EMBL/GenBank/DDBJ whole genome shotgun (WGS) entry which is preliminary data.</text>
</comment>
<organism evidence="11 12">
    <name type="scientific">Lysinibacter cavernae</name>
    <dbReference type="NCBI Taxonomy" id="1640652"/>
    <lineage>
        <taxon>Bacteria</taxon>
        <taxon>Bacillati</taxon>
        <taxon>Actinomycetota</taxon>
        <taxon>Actinomycetes</taxon>
        <taxon>Micrococcales</taxon>
        <taxon>Microbacteriaceae</taxon>
        <taxon>Lysinibacter</taxon>
    </lineage>
</organism>
<accession>A0A7X5TSN8</accession>
<dbReference type="Pfam" id="PF08501">
    <property type="entry name" value="Shikimate_dh_N"/>
    <property type="match status" value="1"/>
</dbReference>
<dbReference type="GO" id="GO:0030266">
    <property type="term" value="F:quinate 3-dehydrogenase (NAD+) activity"/>
    <property type="evidence" value="ECO:0007669"/>
    <property type="project" value="UniProtKB-EC"/>
</dbReference>